<dbReference type="InterPro" id="IPR020583">
    <property type="entry name" value="Inositol_monoP_metal-BS"/>
</dbReference>
<organism evidence="9 10">
    <name type="scientific">Candidatus Doudnabacteria bacterium RIFCSPHIGHO2_01_FULL_46_14</name>
    <dbReference type="NCBI Taxonomy" id="1817824"/>
    <lineage>
        <taxon>Bacteria</taxon>
        <taxon>Candidatus Doudnaibacteriota</taxon>
    </lineage>
</organism>
<name>A0A1F5NL08_9BACT</name>
<reference evidence="9 10" key="1">
    <citation type="journal article" date="2016" name="Nat. Commun.">
        <title>Thousands of microbial genomes shed light on interconnected biogeochemical processes in an aquifer system.</title>
        <authorList>
            <person name="Anantharaman K."/>
            <person name="Brown C.T."/>
            <person name="Hug L.A."/>
            <person name="Sharon I."/>
            <person name="Castelle C.J."/>
            <person name="Probst A.J."/>
            <person name="Thomas B.C."/>
            <person name="Singh A."/>
            <person name="Wilkins M.J."/>
            <person name="Karaoz U."/>
            <person name="Brodie E.L."/>
            <person name="Williams K.H."/>
            <person name="Hubbard S.S."/>
            <person name="Banfield J.F."/>
        </authorList>
    </citation>
    <scope>NUCLEOTIDE SEQUENCE [LARGE SCALE GENOMIC DNA]</scope>
</reference>
<comment type="cofactor">
    <cofactor evidence="2 7 8">
        <name>Mg(2+)</name>
        <dbReference type="ChEBI" id="CHEBI:18420"/>
    </cofactor>
</comment>
<dbReference type="Pfam" id="PF00459">
    <property type="entry name" value="Inositol_P"/>
    <property type="match status" value="1"/>
</dbReference>
<feature type="binding site" evidence="7">
    <location>
        <position position="63"/>
    </location>
    <ligand>
        <name>Mg(2+)</name>
        <dbReference type="ChEBI" id="CHEBI:18420"/>
        <label>1</label>
        <note>catalytic</note>
    </ligand>
</feature>
<feature type="binding site" evidence="7">
    <location>
        <position position="81"/>
    </location>
    <ligand>
        <name>Mg(2+)</name>
        <dbReference type="ChEBI" id="CHEBI:18420"/>
        <label>1</label>
        <note>catalytic</note>
    </ligand>
</feature>
<dbReference type="InterPro" id="IPR033942">
    <property type="entry name" value="IMPase"/>
</dbReference>
<dbReference type="AlphaFoldDB" id="A0A1F5NL08"/>
<dbReference type="CDD" id="cd01639">
    <property type="entry name" value="IMPase"/>
    <property type="match status" value="1"/>
</dbReference>
<comment type="similarity">
    <text evidence="3 8">Belongs to the inositol monophosphatase superfamily.</text>
</comment>
<keyword evidence="4 7" id="KW-0479">Metal-binding</keyword>
<dbReference type="STRING" id="1817824.A2751_03700"/>
<dbReference type="Proteomes" id="UP000176864">
    <property type="component" value="Unassembled WGS sequence"/>
</dbReference>
<feature type="binding site" evidence="7">
    <location>
        <position position="78"/>
    </location>
    <ligand>
        <name>Mg(2+)</name>
        <dbReference type="ChEBI" id="CHEBI:18420"/>
        <label>1</label>
        <note>catalytic</note>
    </ligand>
</feature>
<evidence type="ECO:0000256" key="5">
    <source>
        <dbReference type="ARBA" id="ARBA00022801"/>
    </source>
</evidence>
<dbReference type="FunFam" id="3.30.540.10:FF:000003">
    <property type="entry name" value="Inositol-1-monophosphatase"/>
    <property type="match status" value="1"/>
</dbReference>
<comment type="caution">
    <text evidence="9">The sequence shown here is derived from an EMBL/GenBank/DDBJ whole genome shotgun (WGS) entry which is preliminary data.</text>
</comment>
<evidence type="ECO:0000256" key="1">
    <source>
        <dbReference type="ARBA" id="ARBA00001033"/>
    </source>
</evidence>
<gene>
    <name evidence="9" type="ORF">A2751_03700</name>
</gene>
<evidence type="ECO:0000256" key="6">
    <source>
        <dbReference type="ARBA" id="ARBA00022842"/>
    </source>
</evidence>
<dbReference type="PANTHER" id="PTHR20854">
    <property type="entry name" value="INOSITOL MONOPHOSPHATASE"/>
    <property type="match status" value="1"/>
</dbReference>
<accession>A0A1F5NL08</accession>
<evidence type="ECO:0000313" key="10">
    <source>
        <dbReference type="Proteomes" id="UP000176864"/>
    </source>
</evidence>
<dbReference type="SUPFAM" id="SSF56655">
    <property type="entry name" value="Carbohydrate phosphatase"/>
    <property type="match status" value="1"/>
</dbReference>
<dbReference type="InterPro" id="IPR020550">
    <property type="entry name" value="Inositol_monophosphatase_CS"/>
</dbReference>
<dbReference type="Gene3D" id="3.30.540.10">
    <property type="entry name" value="Fructose-1,6-Bisphosphatase, subunit A, domain 1"/>
    <property type="match status" value="1"/>
</dbReference>
<keyword evidence="5 8" id="KW-0378">Hydrolase</keyword>
<dbReference type="GO" id="GO:0007165">
    <property type="term" value="P:signal transduction"/>
    <property type="evidence" value="ECO:0007669"/>
    <property type="project" value="TreeGrafter"/>
</dbReference>
<comment type="catalytic activity">
    <reaction evidence="1 8">
        <text>a myo-inositol phosphate + H2O = myo-inositol + phosphate</text>
        <dbReference type="Rhea" id="RHEA:24056"/>
        <dbReference type="ChEBI" id="CHEBI:15377"/>
        <dbReference type="ChEBI" id="CHEBI:17268"/>
        <dbReference type="ChEBI" id="CHEBI:43474"/>
        <dbReference type="ChEBI" id="CHEBI:84139"/>
        <dbReference type="EC" id="3.1.3.25"/>
    </reaction>
</comment>
<evidence type="ECO:0000256" key="3">
    <source>
        <dbReference type="ARBA" id="ARBA00009759"/>
    </source>
</evidence>
<proteinExistence type="inferred from homology"/>
<evidence type="ECO:0000256" key="4">
    <source>
        <dbReference type="ARBA" id="ARBA00022723"/>
    </source>
</evidence>
<dbReference type="PROSITE" id="PS00630">
    <property type="entry name" value="IMP_2"/>
    <property type="match status" value="1"/>
</dbReference>
<evidence type="ECO:0000256" key="8">
    <source>
        <dbReference type="RuleBase" id="RU364068"/>
    </source>
</evidence>
<dbReference type="PROSITE" id="PS00629">
    <property type="entry name" value="IMP_1"/>
    <property type="match status" value="1"/>
</dbReference>
<dbReference type="EC" id="3.1.3.25" evidence="8"/>
<dbReference type="GO" id="GO:0046854">
    <property type="term" value="P:phosphatidylinositol phosphate biosynthetic process"/>
    <property type="evidence" value="ECO:0007669"/>
    <property type="project" value="InterPro"/>
</dbReference>
<dbReference type="Gene3D" id="3.40.190.80">
    <property type="match status" value="1"/>
</dbReference>
<dbReference type="PANTHER" id="PTHR20854:SF4">
    <property type="entry name" value="INOSITOL-1-MONOPHOSPHATASE-RELATED"/>
    <property type="match status" value="1"/>
</dbReference>
<feature type="binding site" evidence="7">
    <location>
        <position position="80"/>
    </location>
    <ligand>
        <name>Mg(2+)</name>
        <dbReference type="ChEBI" id="CHEBI:18420"/>
        <label>1</label>
        <note>catalytic</note>
    </ligand>
</feature>
<sequence>MEQFIKNLARGAGAILKEGFHKELQINHKKGYWDVVTQYDLAADKYIQDRIKKKFPKHSILSEETGGSRKGQNIWVIDPLDGTRNFSRGTPLFCTIIAFIKNGKTELGAIYDPIKDELFYAQRGKGAALNGKAIDILKPDTLAHSMAGFDWHVKDTTARIRHKINNLIYNERLWYMALGSAGLDLGYLAAGRFDFGLLNGAHPWDYAAGILIAREAGAKVTDFRGHFAVWDSKQVVAASPKLHKQIMQYLK</sequence>
<evidence type="ECO:0000256" key="2">
    <source>
        <dbReference type="ARBA" id="ARBA00001946"/>
    </source>
</evidence>
<evidence type="ECO:0000256" key="7">
    <source>
        <dbReference type="PIRSR" id="PIRSR600760-2"/>
    </source>
</evidence>
<dbReference type="InterPro" id="IPR000760">
    <property type="entry name" value="Inositol_monophosphatase-like"/>
</dbReference>
<dbReference type="GO" id="GO:0008934">
    <property type="term" value="F:inositol monophosphate 1-phosphatase activity"/>
    <property type="evidence" value="ECO:0007669"/>
    <property type="project" value="InterPro"/>
</dbReference>
<dbReference type="EMBL" id="MFEK01000014">
    <property type="protein sequence ID" value="OGE78233.1"/>
    <property type="molecule type" value="Genomic_DNA"/>
</dbReference>
<dbReference type="GO" id="GO:0046872">
    <property type="term" value="F:metal ion binding"/>
    <property type="evidence" value="ECO:0007669"/>
    <property type="project" value="UniProtKB-KW"/>
</dbReference>
<keyword evidence="6 7" id="KW-0460">Magnesium</keyword>
<evidence type="ECO:0000313" key="9">
    <source>
        <dbReference type="EMBL" id="OGE78233.1"/>
    </source>
</evidence>
<protein>
    <recommendedName>
        <fullName evidence="8">Inositol-1-monophosphatase</fullName>
        <ecNumber evidence="8">3.1.3.25</ecNumber>
    </recommendedName>
</protein>
<feature type="binding site" evidence="7">
    <location>
        <position position="205"/>
    </location>
    <ligand>
        <name>Mg(2+)</name>
        <dbReference type="ChEBI" id="CHEBI:18420"/>
        <label>1</label>
        <note>catalytic</note>
    </ligand>
</feature>
<dbReference type="PRINTS" id="PR00377">
    <property type="entry name" value="IMPHPHTASES"/>
</dbReference>
<dbReference type="GO" id="GO:0006020">
    <property type="term" value="P:inositol metabolic process"/>
    <property type="evidence" value="ECO:0007669"/>
    <property type="project" value="TreeGrafter"/>
</dbReference>